<accession>A0A8T0I9C4</accession>
<sequence length="490" mass="54302">MASLLHASAALSAKRRETLIPNASLKTLLQCSSVSSFSGTTLENLSWNTKPCTRSRTSGRSGVARASKLSPVLEKRVRIGEHCLDNVSNYIFHQLRKPFAKYIPDDWDPLDFLPVNIQSNLQKSEALATLVVREILVFVMVYIVYEKVEVLCRWLYGMFTRKQRNGQPIDDEAYAESPFRAARQPVRSLVLIWASTRLLWITSVLWKMQAVITPAVIYKLRAVSIVCTISWFFFRWKRLYVEHLIVQKPLDESRILVIDKLLSLAMYGLAAACIAEVLGLALNSLLAVGGVSGLAVGLAAKEVVGNMFGGASLFISRPFVIGEKIKVDIKAGSVSGRVQDIGFMQTKVQGFDGVPVLVPNQAFTSQVITNFSRAKTKVLEASFQLNNRHIFLVHDITTKVQKYLSSQPSVESMKATPICYLQSMEKDGPVIALSCVIKAVGGEVFYRYQQEILIQVAHIITDILGPDSPFTPIKVPNSDTSVVSSEGLVM</sequence>
<evidence type="ECO:0000313" key="8">
    <source>
        <dbReference type="EMBL" id="KAG0579351.1"/>
    </source>
</evidence>
<keyword evidence="5" id="KW-0472">Membrane</keyword>
<comment type="similarity">
    <text evidence="2">Belongs to the MscS (TC 1.A.23) family.</text>
</comment>
<dbReference type="InterPro" id="IPR006685">
    <property type="entry name" value="MscS_channel_2nd"/>
</dbReference>
<dbReference type="Pfam" id="PF00924">
    <property type="entry name" value="MS_channel_2nd"/>
    <property type="match status" value="1"/>
</dbReference>
<evidence type="ECO:0000259" key="6">
    <source>
        <dbReference type="Pfam" id="PF00924"/>
    </source>
</evidence>
<protein>
    <recommendedName>
        <fullName evidence="6">Mechanosensitive ion channel MscS domain-containing protein</fullName>
    </recommendedName>
</protein>
<dbReference type="PANTHER" id="PTHR30566:SF27">
    <property type="entry name" value="MECHANOSENSITIVE ION CHANNEL PROTEIN"/>
    <property type="match status" value="1"/>
</dbReference>
<evidence type="ECO:0000256" key="4">
    <source>
        <dbReference type="ARBA" id="ARBA00022989"/>
    </source>
</evidence>
<dbReference type="PANTHER" id="PTHR30566">
    <property type="entry name" value="YNAI-RELATED MECHANOSENSITIVE ION CHANNEL"/>
    <property type="match status" value="1"/>
</dbReference>
<dbReference type="AlphaFoldDB" id="A0A8T0I9C4"/>
<dbReference type="GO" id="GO:0016020">
    <property type="term" value="C:membrane"/>
    <property type="evidence" value="ECO:0007669"/>
    <property type="project" value="UniProtKB-SubCell"/>
</dbReference>
<organism evidence="8 9">
    <name type="scientific">Ceratodon purpureus</name>
    <name type="common">Fire moss</name>
    <name type="synonym">Dicranum purpureum</name>
    <dbReference type="NCBI Taxonomy" id="3225"/>
    <lineage>
        <taxon>Eukaryota</taxon>
        <taxon>Viridiplantae</taxon>
        <taxon>Streptophyta</taxon>
        <taxon>Embryophyta</taxon>
        <taxon>Bryophyta</taxon>
        <taxon>Bryophytina</taxon>
        <taxon>Bryopsida</taxon>
        <taxon>Dicranidae</taxon>
        <taxon>Pseudoditrichales</taxon>
        <taxon>Ditrichaceae</taxon>
        <taxon>Ceratodon</taxon>
    </lineage>
</organism>
<dbReference type="SUPFAM" id="SSF82861">
    <property type="entry name" value="Mechanosensitive channel protein MscS (YggB), transmembrane region"/>
    <property type="match status" value="1"/>
</dbReference>
<dbReference type="GO" id="GO:0055085">
    <property type="term" value="P:transmembrane transport"/>
    <property type="evidence" value="ECO:0007669"/>
    <property type="project" value="InterPro"/>
</dbReference>
<evidence type="ECO:0000256" key="1">
    <source>
        <dbReference type="ARBA" id="ARBA00004141"/>
    </source>
</evidence>
<evidence type="ECO:0000256" key="3">
    <source>
        <dbReference type="ARBA" id="ARBA00022692"/>
    </source>
</evidence>
<dbReference type="InterPro" id="IPR010920">
    <property type="entry name" value="LSM_dom_sf"/>
</dbReference>
<dbReference type="Proteomes" id="UP000822688">
    <property type="component" value="Chromosome 8"/>
</dbReference>
<dbReference type="EMBL" id="CM026429">
    <property type="protein sequence ID" value="KAG0565191.1"/>
    <property type="molecule type" value="Genomic_DNA"/>
</dbReference>
<reference evidence="8" key="1">
    <citation type="submission" date="2020-06" db="EMBL/GenBank/DDBJ databases">
        <title>WGS assembly of Ceratodon purpureus strain R40.</title>
        <authorList>
            <person name="Carey S.B."/>
            <person name="Jenkins J."/>
            <person name="Shu S."/>
            <person name="Lovell J.T."/>
            <person name="Sreedasyam A."/>
            <person name="Maumus F."/>
            <person name="Tiley G.P."/>
            <person name="Fernandez-Pozo N."/>
            <person name="Barry K."/>
            <person name="Chen C."/>
            <person name="Wang M."/>
            <person name="Lipzen A."/>
            <person name="Daum C."/>
            <person name="Saski C.A."/>
            <person name="Payton A.C."/>
            <person name="Mcbreen J.C."/>
            <person name="Conrad R.E."/>
            <person name="Kollar L.M."/>
            <person name="Olsson S."/>
            <person name="Huttunen S."/>
            <person name="Landis J.B."/>
            <person name="Wickett N.J."/>
            <person name="Johnson M.G."/>
            <person name="Rensing S.A."/>
            <person name="Grimwood J."/>
            <person name="Schmutz J."/>
            <person name="Mcdaniel S.F."/>
        </authorList>
    </citation>
    <scope>NUCLEOTIDE SEQUENCE</scope>
    <source>
        <strain evidence="8">R40</strain>
    </source>
</reference>
<dbReference type="SUPFAM" id="SSF50182">
    <property type="entry name" value="Sm-like ribonucleoproteins"/>
    <property type="match status" value="1"/>
</dbReference>
<proteinExistence type="inferred from homology"/>
<comment type="caution">
    <text evidence="8">The sequence shown here is derived from an EMBL/GenBank/DDBJ whole genome shotgun (WGS) entry which is preliminary data.</text>
</comment>
<evidence type="ECO:0000313" key="7">
    <source>
        <dbReference type="EMBL" id="KAG0565191.1"/>
    </source>
</evidence>
<gene>
    <name evidence="8" type="ORF">KC19_4G092600</name>
    <name evidence="7" type="ORF">KC19_8G171700</name>
</gene>
<comment type="subcellular location">
    <subcellularLocation>
        <location evidence="1">Membrane</location>
        <topology evidence="1">Multi-pass membrane protein</topology>
    </subcellularLocation>
</comment>
<keyword evidence="3" id="KW-0812">Transmembrane</keyword>
<evidence type="ECO:0000256" key="2">
    <source>
        <dbReference type="ARBA" id="ARBA00008017"/>
    </source>
</evidence>
<feature type="domain" description="Mechanosensitive ion channel MscS" evidence="6">
    <location>
        <begin position="303"/>
        <end position="373"/>
    </location>
</feature>
<dbReference type="EMBL" id="CM026424">
    <property type="protein sequence ID" value="KAG0579351.1"/>
    <property type="molecule type" value="Genomic_DNA"/>
</dbReference>
<dbReference type="Gene3D" id="1.10.287.1260">
    <property type="match status" value="1"/>
</dbReference>
<keyword evidence="9" id="KW-1185">Reference proteome</keyword>
<evidence type="ECO:0000313" key="9">
    <source>
        <dbReference type="Proteomes" id="UP000822688"/>
    </source>
</evidence>
<dbReference type="Gene3D" id="2.30.30.60">
    <property type="match status" value="1"/>
</dbReference>
<name>A0A8T0I9C4_CERPU</name>
<evidence type="ECO:0000256" key="5">
    <source>
        <dbReference type="ARBA" id="ARBA00023136"/>
    </source>
</evidence>
<dbReference type="InterPro" id="IPR011014">
    <property type="entry name" value="MscS_channel_TM-2"/>
</dbReference>
<keyword evidence="4" id="KW-1133">Transmembrane helix</keyword>
<dbReference type="InterPro" id="IPR023408">
    <property type="entry name" value="MscS_beta-dom_sf"/>
</dbReference>
<dbReference type="Proteomes" id="UP000822688">
    <property type="component" value="Chromosome 4"/>
</dbReference>